<feature type="chain" id="PRO_5047058909" evidence="7">
    <location>
        <begin position="21"/>
        <end position="317"/>
    </location>
</feature>
<comment type="caution">
    <text evidence="10">The sequence shown here is derived from an EMBL/GenBank/DDBJ whole genome shotgun (WGS) entry which is preliminary data.</text>
</comment>
<dbReference type="InterPro" id="IPR036779">
    <property type="entry name" value="LysM_dom_sf"/>
</dbReference>
<comment type="similarity">
    <text evidence="1">Belongs to the peptidase C40 family.</text>
</comment>
<evidence type="ECO:0000256" key="7">
    <source>
        <dbReference type="SAM" id="SignalP"/>
    </source>
</evidence>
<dbReference type="Proteomes" id="UP001169066">
    <property type="component" value="Unassembled WGS sequence"/>
</dbReference>
<dbReference type="RefSeq" id="WP_289402038.1">
    <property type="nucleotide sequence ID" value="NZ_JAQIBC010000004.1"/>
</dbReference>
<dbReference type="Gene3D" id="3.90.1720.10">
    <property type="entry name" value="endopeptidase domain like (from Nostoc punctiforme)"/>
    <property type="match status" value="1"/>
</dbReference>
<dbReference type="SMART" id="SM00257">
    <property type="entry name" value="LysM"/>
    <property type="match status" value="2"/>
</dbReference>
<keyword evidence="5" id="KW-0378">Hydrolase</keyword>
<evidence type="ECO:0000259" key="8">
    <source>
        <dbReference type="PROSITE" id="PS51782"/>
    </source>
</evidence>
<dbReference type="PROSITE" id="PS51782">
    <property type="entry name" value="LYSM"/>
    <property type="match status" value="2"/>
</dbReference>
<dbReference type="InterPro" id="IPR038765">
    <property type="entry name" value="Papain-like_cys_pep_sf"/>
</dbReference>
<feature type="domain" description="NlpC/P60" evidence="9">
    <location>
        <begin position="191"/>
        <end position="317"/>
    </location>
</feature>
<keyword evidence="4" id="KW-0677">Repeat</keyword>
<keyword evidence="3 7" id="KW-0732">Signal</keyword>
<dbReference type="InterPro" id="IPR051202">
    <property type="entry name" value="Peptidase_C40"/>
</dbReference>
<evidence type="ECO:0000256" key="6">
    <source>
        <dbReference type="ARBA" id="ARBA00022807"/>
    </source>
</evidence>
<dbReference type="Gene3D" id="3.10.350.10">
    <property type="entry name" value="LysM domain"/>
    <property type="match status" value="2"/>
</dbReference>
<dbReference type="PROSITE" id="PS51935">
    <property type="entry name" value="NLPC_P60"/>
    <property type="match status" value="1"/>
</dbReference>
<dbReference type="EMBL" id="JAQIBC010000004">
    <property type="protein sequence ID" value="MDM5264099.1"/>
    <property type="molecule type" value="Genomic_DNA"/>
</dbReference>
<feature type="signal peptide" evidence="7">
    <location>
        <begin position="1"/>
        <end position="20"/>
    </location>
</feature>
<evidence type="ECO:0000256" key="1">
    <source>
        <dbReference type="ARBA" id="ARBA00007074"/>
    </source>
</evidence>
<reference evidence="10" key="1">
    <citation type="submission" date="2023-01" db="EMBL/GenBank/DDBJ databases">
        <title>Sulfurovum sp. XTW-4 genome assembly.</title>
        <authorList>
            <person name="Wang J."/>
        </authorList>
    </citation>
    <scope>NUCLEOTIDE SEQUENCE</scope>
    <source>
        <strain evidence="10">XTW-4</strain>
    </source>
</reference>
<dbReference type="Pfam" id="PF00877">
    <property type="entry name" value="NLPC_P60"/>
    <property type="match status" value="1"/>
</dbReference>
<dbReference type="Pfam" id="PF01476">
    <property type="entry name" value="LysM"/>
    <property type="match status" value="2"/>
</dbReference>
<evidence type="ECO:0000256" key="3">
    <source>
        <dbReference type="ARBA" id="ARBA00022729"/>
    </source>
</evidence>
<keyword evidence="2" id="KW-0645">Protease</keyword>
<protein>
    <submittedName>
        <fullName evidence="10">NlpC/P60 family protein</fullName>
    </submittedName>
</protein>
<evidence type="ECO:0000313" key="10">
    <source>
        <dbReference type="EMBL" id="MDM5264099.1"/>
    </source>
</evidence>
<dbReference type="InterPro" id="IPR018392">
    <property type="entry name" value="LysM"/>
</dbReference>
<organism evidence="10 11">
    <name type="scientific">Sulfurovum xiamenensis</name>
    <dbReference type="NCBI Taxonomy" id="3019066"/>
    <lineage>
        <taxon>Bacteria</taxon>
        <taxon>Pseudomonadati</taxon>
        <taxon>Campylobacterota</taxon>
        <taxon>Epsilonproteobacteria</taxon>
        <taxon>Campylobacterales</taxon>
        <taxon>Sulfurovaceae</taxon>
        <taxon>Sulfurovum</taxon>
    </lineage>
</organism>
<name>A0ABT7QSP4_9BACT</name>
<proteinExistence type="inferred from homology"/>
<dbReference type="SUPFAM" id="SSF54001">
    <property type="entry name" value="Cysteine proteinases"/>
    <property type="match status" value="1"/>
</dbReference>
<evidence type="ECO:0000256" key="4">
    <source>
        <dbReference type="ARBA" id="ARBA00022737"/>
    </source>
</evidence>
<keyword evidence="11" id="KW-1185">Reference proteome</keyword>
<keyword evidence="6" id="KW-0788">Thiol protease</keyword>
<dbReference type="CDD" id="cd00118">
    <property type="entry name" value="LysM"/>
    <property type="match status" value="2"/>
</dbReference>
<gene>
    <name evidence="10" type="ORF">PF327_07815</name>
</gene>
<sequence length="317" mass="35818">MYRLYALLFALSLTTMTATASTHTAKQMVKYTIKKGDTLSSIAHKHHTTIAKVRKTNGLKKGAVLRIGKVLNVPTNGKVLYTKTSEKPVKYVTKKGDTLSSIALKHHTSVTKIRKANALRKSQILKIGKVLHIPQTQKTYKVVKVKQPTSDKKLVASLSRLDTISLEKEKKETPKTFSFTDIFTNKKDKDDDKCQRITSLAKTKLGKKYVWGASGNKNTYDCSSFTKFVYKNIGIDIPRTSIRQSKFGKFVKRSELQKGDLIFFDTSKKRRGYVNHVGIYLGDNKFIHASSAKKKVVITSLDKKFYSNRYKGARRPS</sequence>
<feature type="domain" description="LysM" evidence="8">
    <location>
        <begin position="89"/>
        <end position="133"/>
    </location>
</feature>
<feature type="domain" description="LysM" evidence="8">
    <location>
        <begin position="29"/>
        <end position="73"/>
    </location>
</feature>
<dbReference type="PANTHER" id="PTHR47053:SF1">
    <property type="entry name" value="MUREIN DD-ENDOPEPTIDASE MEPH-RELATED"/>
    <property type="match status" value="1"/>
</dbReference>
<evidence type="ECO:0000313" key="11">
    <source>
        <dbReference type="Proteomes" id="UP001169066"/>
    </source>
</evidence>
<dbReference type="InterPro" id="IPR000064">
    <property type="entry name" value="NLP_P60_dom"/>
</dbReference>
<evidence type="ECO:0000256" key="2">
    <source>
        <dbReference type="ARBA" id="ARBA00022670"/>
    </source>
</evidence>
<dbReference type="PANTHER" id="PTHR47053">
    <property type="entry name" value="MUREIN DD-ENDOPEPTIDASE MEPH-RELATED"/>
    <property type="match status" value="1"/>
</dbReference>
<evidence type="ECO:0000256" key="5">
    <source>
        <dbReference type="ARBA" id="ARBA00022801"/>
    </source>
</evidence>
<dbReference type="SUPFAM" id="SSF54106">
    <property type="entry name" value="LysM domain"/>
    <property type="match status" value="2"/>
</dbReference>
<evidence type="ECO:0000259" key="9">
    <source>
        <dbReference type="PROSITE" id="PS51935"/>
    </source>
</evidence>
<accession>A0ABT7QSP4</accession>